<evidence type="ECO:0000256" key="3">
    <source>
        <dbReference type="ARBA" id="ARBA00016197"/>
    </source>
</evidence>
<dbReference type="OrthoDB" id="2831558at2759"/>
<organism evidence="7 8">
    <name type="scientific">Blastomyces gilchristii (strain SLH14081)</name>
    <name type="common">Blastomyces dermatitidis</name>
    <dbReference type="NCBI Taxonomy" id="559298"/>
    <lineage>
        <taxon>Eukaryota</taxon>
        <taxon>Fungi</taxon>
        <taxon>Dikarya</taxon>
        <taxon>Ascomycota</taxon>
        <taxon>Pezizomycotina</taxon>
        <taxon>Eurotiomycetes</taxon>
        <taxon>Eurotiomycetidae</taxon>
        <taxon>Onygenales</taxon>
        <taxon>Ajellomycetaceae</taxon>
        <taxon>Blastomyces</taxon>
    </lineage>
</organism>
<keyword evidence="4" id="KW-0809">Transit peptide</keyword>
<dbReference type="VEuPathDB" id="FungiDB:BDBG_00545"/>
<evidence type="ECO:0000256" key="6">
    <source>
        <dbReference type="ARBA" id="ARBA00031849"/>
    </source>
</evidence>
<dbReference type="Proteomes" id="UP000002038">
    <property type="component" value="Unassembled WGS sequence"/>
</dbReference>
<sequence length="454" mass="51738">MLCMISADWNAEKDLFQFTRGRFVYEETDQLKQRYIQFDLKQLGEIAAQAVGAARCVKIEKCPDGLYNKAYILTMDTGKESHWEGPEPERWHRALHHSQRGCHHRFYAKCFTDSGTAGWTAAKFSQFGSLYYCQDIESAAPTQLYVDEAGYSVDSSQFTVGPAVGREWVDDGRWNLRGDRGPWWSILDLRSAIGFREATAVRTSQQTHKQLVMFYGPGVHQPSAAKKLAAIESYSQIVRVLLPKEPAFTTGHLWHNDLHLENIYVNPSNPREILGIIDWQSVQIMPLFDHCLDPDFIGYKGPDVGDDLEPPIIPKYVDDLDPPDRAIAIKQFYTKCLMIAWRTVVKAKNPAQYSAIQFRGSKAGHLGHLIQNIAVLGEAHARALLLDAADMGIKVMVTIKERLGDLWPEQGLIEHQNYEVVMIKLMEIKSELMDALVKNEEDREVFLKYWPFDC</sequence>
<protein>
    <recommendedName>
        <fullName evidence="3">Altered inheritance of mitochondria protein 9, mitochondrial</fullName>
    </recommendedName>
    <alternativeName>
        <fullName evidence="6">Found in mitochondrial proteome protein 29</fullName>
    </alternativeName>
</protein>
<evidence type="ECO:0000256" key="2">
    <source>
        <dbReference type="ARBA" id="ARBA00005543"/>
    </source>
</evidence>
<dbReference type="InterPro" id="IPR011009">
    <property type="entry name" value="Kinase-like_dom_sf"/>
</dbReference>
<gene>
    <name evidence="7" type="ORF">BDBG_00545</name>
</gene>
<dbReference type="GeneID" id="8508007"/>
<dbReference type="InterPro" id="IPR051035">
    <property type="entry name" value="Mito_inheritance_9"/>
</dbReference>
<dbReference type="EMBL" id="GG657448">
    <property type="protein sequence ID" value="OAT03878.1"/>
    <property type="molecule type" value="Genomic_DNA"/>
</dbReference>
<evidence type="ECO:0000256" key="5">
    <source>
        <dbReference type="ARBA" id="ARBA00023128"/>
    </source>
</evidence>
<evidence type="ECO:0000256" key="1">
    <source>
        <dbReference type="ARBA" id="ARBA00004173"/>
    </source>
</evidence>
<name>A0A179U974_BLAGS</name>
<accession>A0A179U974</accession>
<evidence type="ECO:0000313" key="8">
    <source>
        <dbReference type="Proteomes" id="UP000002038"/>
    </source>
</evidence>
<comment type="subcellular location">
    <subcellularLocation>
        <location evidence="1">Mitochondrion</location>
    </subcellularLocation>
</comment>
<dbReference type="GO" id="GO:0005739">
    <property type="term" value="C:mitochondrion"/>
    <property type="evidence" value="ECO:0007669"/>
    <property type="project" value="UniProtKB-SubCell"/>
</dbReference>
<comment type="similarity">
    <text evidence="2">Belongs to the AIM9 family.</text>
</comment>
<keyword evidence="5" id="KW-0496">Mitochondrion</keyword>
<dbReference type="SUPFAM" id="SSF56112">
    <property type="entry name" value="Protein kinase-like (PK-like)"/>
    <property type="match status" value="1"/>
</dbReference>
<evidence type="ECO:0000313" key="7">
    <source>
        <dbReference type="EMBL" id="OAT03878.1"/>
    </source>
</evidence>
<reference evidence="8" key="1">
    <citation type="journal article" date="2015" name="PLoS Genet.">
        <title>The dynamic genome and transcriptome of the human fungal pathogen Blastomyces and close relative Emmonsia.</title>
        <authorList>
            <person name="Munoz J.F."/>
            <person name="Gauthier G.M."/>
            <person name="Desjardins C.A."/>
            <person name="Gallo J.E."/>
            <person name="Holder J."/>
            <person name="Sullivan T.D."/>
            <person name="Marty A.J."/>
            <person name="Carmen J.C."/>
            <person name="Chen Z."/>
            <person name="Ding L."/>
            <person name="Gujja S."/>
            <person name="Magrini V."/>
            <person name="Misas E."/>
            <person name="Mitreva M."/>
            <person name="Priest M."/>
            <person name="Saif S."/>
            <person name="Whiston E.A."/>
            <person name="Young S."/>
            <person name="Zeng Q."/>
            <person name="Goldman W.E."/>
            <person name="Mardis E.R."/>
            <person name="Taylor J.W."/>
            <person name="McEwen J.G."/>
            <person name="Clay O.K."/>
            <person name="Klein B.S."/>
            <person name="Cuomo C.A."/>
        </authorList>
    </citation>
    <scope>NUCLEOTIDE SEQUENCE [LARGE SCALE GENOMIC DNA]</scope>
    <source>
        <strain evidence="8">SLH14081</strain>
    </source>
</reference>
<dbReference type="PANTHER" id="PTHR36091:SF1">
    <property type="entry name" value="ALTERED INHERITANCE OF MITOCHONDRIA PROTEIN 9, MITOCHONDRIAL"/>
    <property type="match status" value="1"/>
</dbReference>
<dbReference type="Gene3D" id="3.90.1200.10">
    <property type="match status" value="1"/>
</dbReference>
<dbReference type="RefSeq" id="XP_031575862.1">
    <property type="nucleotide sequence ID" value="XM_031719927.1"/>
</dbReference>
<proteinExistence type="inferred from homology"/>
<dbReference type="KEGG" id="bgh:BDBG_00545"/>
<evidence type="ECO:0000256" key="4">
    <source>
        <dbReference type="ARBA" id="ARBA00022946"/>
    </source>
</evidence>
<dbReference type="AlphaFoldDB" id="A0A179U974"/>
<dbReference type="PANTHER" id="PTHR36091">
    <property type="entry name" value="ALTERED INHERITANCE OF MITOCHONDRIA PROTEIN 9, MITOCHONDRIAL"/>
    <property type="match status" value="1"/>
</dbReference>
<keyword evidence="8" id="KW-1185">Reference proteome</keyword>